<evidence type="ECO:0000256" key="1">
    <source>
        <dbReference type="SAM" id="Phobius"/>
    </source>
</evidence>
<evidence type="ECO:0000259" key="2">
    <source>
        <dbReference type="Pfam" id="PF03772"/>
    </source>
</evidence>
<dbReference type="EMBL" id="CP033972">
    <property type="protein sequence ID" value="AZG43519.1"/>
    <property type="molecule type" value="Genomic_DNA"/>
</dbReference>
<feature type="transmembrane region" description="Helical" evidence="1">
    <location>
        <begin position="30"/>
        <end position="52"/>
    </location>
</feature>
<accession>A0A3G8JGF0</accession>
<gene>
    <name evidence="3" type="ORF">D7316_00085</name>
</gene>
<dbReference type="InterPro" id="IPR004477">
    <property type="entry name" value="ComEC_N"/>
</dbReference>
<keyword evidence="1" id="KW-0472">Membrane</keyword>
<evidence type="ECO:0000313" key="4">
    <source>
        <dbReference type="Proteomes" id="UP000271469"/>
    </source>
</evidence>
<name>A0A3G8JGF0_9ACTN</name>
<keyword evidence="4" id="KW-1185">Reference proteome</keyword>
<keyword evidence="1" id="KW-0812">Transmembrane</keyword>
<protein>
    <recommendedName>
        <fullName evidence="2">ComEC/Rec2-related protein domain-containing protein</fullName>
    </recommendedName>
</protein>
<proteinExistence type="predicted"/>
<dbReference type="Pfam" id="PF03772">
    <property type="entry name" value="Competence"/>
    <property type="match status" value="1"/>
</dbReference>
<dbReference type="Proteomes" id="UP000271469">
    <property type="component" value="Chromosome"/>
</dbReference>
<keyword evidence="1" id="KW-1133">Transmembrane helix</keyword>
<dbReference type="AlphaFoldDB" id="A0A3G8JGF0"/>
<evidence type="ECO:0000313" key="3">
    <source>
        <dbReference type="EMBL" id="AZG43519.1"/>
    </source>
</evidence>
<feature type="transmembrane region" description="Helical" evidence="1">
    <location>
        <begin position="97"/>
        <end position="118"/>
    </location>
</feature>
<sequence>MATAAQLVTAPVVALLSGRFTVLGLLANIIVVPVVGLVGIAGTAAAVIGAVGGPDGLGAGIAELMIRALGPELWWMLTCARVLGGVSWAVVPVPSGVRGAVVVGLATVAAVFTIRVLIRWGEVLRRARRMGVRPVWHHGRRE</sequence>
<feature type="domain" description="ComEC/Rec2-related protein" evidence="2">
    <location>
        <begin position="2"/>
        <end position="113"/>
    </location>
</feature>
<reference evidence="3 4" key="1">
    <citation type="submission" date="2018-11" db="EMBL/GenBank/DDBJ databases">
        <title>Gordonia insulae sp. nov., isolated from an island soil.</title>
        <authorList>
            <person name="Kim Y.S."/>
            <person name="Kim S.B."/>
        </authorList>
    </citation>
    <scope>NUCLEOTIDE SEQUENCE [LARGE SCALE GENOMIC DNA]</scope>
    <source>
        <strain evidence="3 4">MMS17-SY073</strain>
    </source>
</reference>
<dbReference type="RefSeq" id="WP_331852552.1">
    <property type="nucleotide sequence ID" value="NZ_CP033972.1"/>
</dbReference>
<organism evidence="3 4">
    <name type="scientific">Gordonia insulae</name>
    <dbReference type="NCBI Taxonomy" id="2420509"/>
    <lineage>
        <taxon>Bacteria</taxon>
        <taxon>Bacillati</taxon>
        <taxon>Actinomycetota</taxon>
        <taxon>Actinomycetes</taxon>
        <taxon>Mycobacteriales</taxon>
        <taxon>Gordoniaceae</taxon>
        <taxon>Gordonia</taxon>
    </lineage>
</organism>
<dbReference type="KEGG" id="gom:D7316_00085"/>